<keyword evidence="9" id="KW-1185">Reference proteome</keyword>
<dbReference type="OrthoDB" id="9815525at2"/>
<comment type="caution">
    <text evidence="8">The sequence shown here is derived from an EMBL/GenBank/DDBJ whole genome shotgun (WGS) entry which is preliminary data.</text>
</comment>
<dbReference type="EMBL" id="SMKL01000018">
    <property type="protein sequence ID" value="TDC51977.1"/>
    <property type="molecule type" value="Genomic_DNA"/>
</dbReference>
<dbReference type="PANTHER" id="PTHR23513:SF6">
    <property type="entry name" value="MAJOR FACILITATOR SUPERFAMILY ASSOCIATED DOMAIN-CONTAINING PROTEIN"/>
    <property type="match status" value="1"/>
</dbReference>
<keyword evidence="4 6" id="KW-1133">Transmembrane helix</keyword>
<dbReference type="GO" id="GO:0005886">
    <property type="term" value="C:plasma membrane"/>
    <property type="evidence" value="ECO:0007669"/>
    <property type="project" value="UniProtKB-SubCell"/>
</dbReference>
<feature type="transmembrane region" description="Helical" evidence="6">
    <location>
        <begin position="225"/>
        <end position="245"/>
    </location>
</feature>
<evidence type="ECO:0000256" key="4">
    <source>
        <dbReference type="ARBA" id="ARBA00022989"/>
    </source>
</evidence>
<organism evidence="8 9">
    <name type="scientific">Jiangella ureilytica</name>
    <dbReference type="NCBI Taxonomy" id="2530374"/>
    <lineage>
        <taxon>Bacteria</taxon>
        <taxon>Bacillati</taxon>
        <taxon>Actinomycetota</taxon>
        <taxon>Actinomycetes</taxon>
        <taxon>Jiangellales</taxon>
        <taxon>Jiangellaceae</taxon>
        <taxon>Jiangella</taxon>
    </lineage>
</organism>
<proteinExistence type="predicted"/>
<dbReference type="InterPro" id="IPR036259">
    <property type="entry name" value="MFS_trans_sf"/>
</dbReference>
<sequence>MLATTSHSGENANRVSDRSWAVKVSCSIQLRLNLSARSARAARVAAVTLDAPSTPARTAAPPARRDLHLLFAAAAASKLGMQVGSLALPLVAVLALSASPGEVGLLATLTTAAFLLIGLPAGVWVDRMRRRGVMIVADLARAVLYASVPVAWWLDALTISQLYAVALLTGVATVFFDVSAQSYLPHVAGRDRLIEANSVLGSIDWVVHIGGRGAAGFLVQLASSPAAVVVTAAGYLVSGGFLLGIRRREAPVAGVPAGAGERRAPMLRSIGDGVRFVAGHPVLRAVAVAGAMTNLGMQLVLVMLPVLLVDRLGLSAGVLGLFFAAGGVSGLIGAATATRVVRRLGAGRALWLLGVVIAPAGLLVPLIDAGPLLWLAGLGWVVVVYKIAVDNVVLVSFRQKVTPDHLLGRQTATMRFLLTGAVAIGAGLSGLIGGAFGPRTALWAGAVVLALVWVPLYRSPLRHRRSLDDAPAG</sequence>
<name>A0A4R4RQ36_9ACTN</name>
<dbReference type="InterPro" id="IPR020846">
    <property type="entry name" value="MFS_dom"/>
</dbReference>
<protein>
    <submittedName>
        <fullName evidence="8">MFS transporter</fullName>
    </submittedName>
</protein>
<evidence type="ECO:0000256" key="1">
    <source>
        <dbReference type="ARBA" id="ARBA00004651"/>
    </source>
</evidence>
<gene>
    <name evidence="8" type="ORF">E1212_10215</name>
</gene>
<feature type="transmembrane region" description="Helical" evidence="6">
    <location>
        <begin position="373"/>
        <end position="395"/>
    </location>
</feature>
<evidence type="ECO:0000313" key="9">
    <source>
        <dbReference type="Proteomes" id="UP000295621"/>
    </source>
</evidence>
<dbReference type="PROSITE" id="PS50850">
    <property type="entry name" value="MFS"/>
    <property type="match status" value="1"/>
</dbReference>
<dbReference type="AlphaFoldDB" id="A0A4R4RQ36"/>
<feature type="transmembrane region" description="Helical" evidence="6">
    <location>
        <begin position="103"/>
        <end position="125"/>
    </location>
</feature>
<dbReference type="Pfam" id="PF07690">
    <property type="entry name" value="MFS_1"/>
    <property type="match status" value="1"/>
</dbReference>
<dbReference type="GO" id="GO:0022857">
    <property type="term" value="F:transmembrane transporter activity"/>
    <property type="evidence" value="ECO:0007669"/>
    <property type="project" value="InterPro"/>
</dbReference>
<evidence type="ECO:0000256" key="6">
    <source>
        <dbReference type="SAM" id="Phobius"/>
    </source>
</evidence>
<keyword evidence="5 6" id="KW-0472">Membrane</keyword>
<evidence type="ECO:0000256" key="5">
    <source>
        <dbReference type="ARBA" id="ARBA00023136"/>
    </source>
</evidence>
<feature type="transmembrane region" description="Helical" evidence="6">
    <location>
        <begin position="285"/>
        <end position="308"/>
    </location>
</feature>
<keyword evidence="2" id="KW-1003">Cell membrane</keyword>
<reference evidence="8 9" key="1">
    <citation type="submission" date="2019-02" db="EMBL/GenBank/DDBJ databases">
        <title>Draft genome sequences of novel Actinobacteria.</title>
        <authorList>
            <person name="Sahin N."/>
            <person name="Ay H."/>
            <person name="Saygin H."/>
        </authorList>
    </citation>
    <scope>NUCLEOTIDE SEQUENCE [LARGE SCALE GENOMIC DNA]</scope>
    <source>
        <strain evidence="8 9">KC603</strain>
    </source>
</reference>
<dbReference type="InterPro" id="IPR011701">
    <property type="entry name" value="MFS"/>
</dbReference>
<feature type="transmembrane region" description="Helical" evidence="6">
    <location>
        <begin position="441"/>
        <end position="457"/>
    </location>
</feature>
<dbReference type="CDD" id="cd06173">
    <property type="entry name" value="MFS_MefA_like"/>
    <property type="match status" value="1"/>
</dbReference>
<accession>A0A4R4RQ36</accession>
<evidence type="ECO:0000256" key="2">
    <source>
        <dbReference type="ARBA" id="ARBA00022475"/>
    </source>
</evidence>
<dbReference type="Gene3D" id="1.20.1250.20">
    <property type="entry name" value="MFS general substrate transporter like domains"/>
    <property type="match status" value="1"/>
</dbReference>
<evidence type="ECO:0000313" key="8">
    <source>
        <dbReference type="EMBL" id="TDC51977.1"/>
    </source>
</evidence>
<comment type="subcellular location">
    <subcellularLocation>
        <location evidence="1">Cell membrane</location>
        <topology evidence="1">Multi-pass membrane protein</topology>
    </subcellularLocation>
</comment>
<feature type="transmembrane region" description="Helical" evidence="6">
    <location>
        <begin position="349"/>
        <end position="367"/>
    </location>
</feature>
<evidence type="ECO:0000256" key="3">
    <source>
        <dbReference type="ARBA" id="ARBA00022692"/>
    </source>
</evidence>
<feature type="transmembrane region" description="Helical" evidence="6">
    <location>
        <begin position="314"/>
        <end position="337"/>
    </location>
</feature>
<feature type="transmembrane region" description="Helical" evidence="6">
    <location>
        <begin position="67"/>
        <end position="97"/>
    </location>
</feature>
<feature type="transmembrane region" description="Helical" evidence="6">
    <location>
        <begin position="416"/>
        <end position="435"/>
    </location>
</feature>
<feature type="transmembrane region" description="Helical" evidence="6">
    <location>
        <begin position="132"/>
        <end position="154"/>
    </location>
</feature>
<evidence type="ECO:0000259" key="7">
    <source>
        <dbReference type="PROSITE" id="PS50850"/>
    </source>
</evidence>
<dbReference type="SUPFAM" id="SSF103473">
    <property type="entry name" value="MFS general substrate transporter"/>
    <property type="match status" value="1"/>
</dbReference>
<keyword evidence="3 6" id="KW-0812">Transmembrane</keyword>
<dbReference type="PANTHER" id="PTHR23513">
    <property type="entry name" value="INTEGRAL MEMBRANE EFFLUX PROTEIN-RELATED"/>
    <property type="match status" value="1"/>
</dbReference>
<feature type="domain" description="Major facilitator superfamily (MFS) profile" evidence="7">
    <location>
        <begin position="282"/>
        <end position="473"/>
    </location>
</feature>
<dbReference type="Proteomes" id="UP000295621">
    <property type="component" value="Unassembled WGS sequence"/>
</dbReference>